<organism evidence="2 3">
    <name type="scientific">Hoeflea poritis</name>
    <dbReference type="NCBI Taxonomy" id="2993659"/>
    <lineage>
        <taxon>Bacteria</taxon>
        <taxon>Pseudomonadati</taxon>
        <taxon>Pseudomonadota</taxon>
        <taxon>Alphaproteobacteria</taxon>
        <taxon>Hyphomicrobiales</taxon>
        <taxon>Rhizobiaceae</taxon>
        <taxon>Hoeflea</taxon>
    </lineage>
</organism>
<comment type="caution">
    <text evidence="2">The sequence shown here is derived from an EMBL/GenBank/DDBJ whole genome shotgun (WGS) entry which is preliminary data.</text>
</comment>
<dbReference type="RefSeq" id="WP_271092625.1">
    <property type="nucleotide sequence ID" value="NZ_JAPJZH010000030.1"/>
</dbReference>
<feature type="region of interest" description="Disordered" evidence="1">
    <location>
        <begin position="17"/>
        <end position="59"/>
    </location>
</feature>
<evidence type="ECO:0000313" key="3">
    <source>
        <dbReference type="Proteomes" id="UP001148313"/>
    </source>
</evidence>
<evidence type="ECO:0008006" key="4">
    <source>
        <dbReference type="Google" id="ProtNLM"/>
    </source>
</evidence>
<reference evidence="2" key="1">
    <citation type="submission" date="2022-11" db="EMBL/GenBank/DDBJ databases">
        <title>Hoeflea poritis sp. nov., isolated from scleractinian coral Porites lutea.</title>
        <authorList>
            <person name="Zhang G."/>
            <person name="Wei Q."/>
            <person name="Cai L."/>
        </authorList>
    </citation>
    <scope>NUCLEOTIDE SEQUENCE</scope>
    <source>
        <strain evidence="2">E7-10</strain>
    </source>
</reference>
<dbReference type="EMBL" id="JAPJZH010000030">
    <property type="protein sequence ID" value="MDA4848749.1"/>
    <property type="molecule type" value="Genomic_DNA"/>
</dbReference>
<proteinExistence type="predicted"/>
<keyword evidence="3" id="KW-1185">Reference proteome</keyword>
<dbReference type="Proteomes" id="UP001148313">
    <property type="component" value="Unassembled WGS sequence"/>
</dbReference>
<name>A0ABT4VVL6_9HYPH</name>
<accession>A0ABT4VVL6</accession>
<feature type="compositionally biased region" description="Polar residues" evidence="1">
    <location>
        <begin position="36"/>
        <end position="52"/>
    </location>
</feature>
<gene>
    <name evidence="2" type="ORF">OOZ53_25580</name>
</gene>
<evidence type="ECO:0000256" key="1">
    <source>
        <dbReference type="SAM" id="MobiDB-lite"/>
    </source>
</evidence>
<evidence type="ECO:0000313" key="2">
    <source>
        <dbReference type="EMBL" id="MDA4848749.1"/>
    </source>
</evidence>
<protein>
    <recommendedName>
        <fullName evidence="4">Lipoprotein</fullName>
    </recommendedName>
</protein>
<sequence>MLPLVILAGCVSANLEDAAPPSAFTPDNTDPLAETGDNSKQAGEEATINQAEQPVRDNSFVTEGALRNEAFPTFAVMPKGATEQLSEEDKSAIRAEMESIKAARGRGGASTAYNARYNELKKIAETHGIETKDEIENE</sequence>